<dbReference type="Gene3D" id="3.90.190.10">
    <property type="entry name" value="Protein tyrosine phosphatase superfamily"/>
    <property type="match status" value="1"/>
</dbReference>
<dbReference type="Proteomes" id="UP000664132">
    <property type="component" value="Unassembled WGS sequence"/>
</dbReference>
<evidence type="ECO:0000313" key="2">
    <source>
        <dbReference type="EMBL" id="KAG4411189.1"/>
    </source>
</evidence>
<evidence type="ECO:0000313" key="3">
    <source>
        <dbReference type="Proteomes" id="UP000664132"/>
    </source>
</evidence>
<dbReference type="EMBL" id="JAFJYH010000509">
    <property type="protein sequence ID" value="KAG4411189.1"/>
    <property type="molecule type" value="Genomic_DNA"/>
</dbReference>
<protein>
    <recommendedName>
        <fullName evidence="1">Tyrosine specific protein phosphatases domain-containing protein</fullName>
    </recommendedName>
</protein>
<dbReference type="InterPro" id="IPR016130">
    <property type="entry name" value="Tyr_Pase_AS"/>
</dbReference>
<dbReference type="InterPro" id="IPR026893">
    <property type="entry name" value="Tyr/Ser_Pase_IphP-type"/>
</dbReference>
<proteinExistence type="predicted"/>
<accession>A0A8H7T0B1</accession>
<dbReference type="OrthoDB" id="449382at2759"/>
<dbReference type="AlphaFoldDB" id="A0A8H7T0B1"/>
<dbReference type="PROSITE" id="PS50056">
    <property type="entry name" value="TYR_PHOSPHATASE_2"/>
    <property type="match status" value="1"/>
</dbReference>
<dbReference type="PROSITE" id="PS00383">
    <property type="entry name" value="TYR_PHOSPHATASE_1"/>
    <property type="match status" value="1"/>
</dbReference>
<dbReference type="InterPro" id="IPR029021">
    <property type="entry name" value="Prot-tyrosine_phosphatase-like"/>
</dbReference>
<feature type="domain" description="Tyrosine specific protein phosphatases" evidence="1">
    <location>
        <begin position="145"/>
        <end position="181"/>
    </location>
</feature>
<sequence>MGSTLPTSEAPDLPSPPFITVPGIHNFRDIGGYPISSSSNHSVRSNILYRCADPSKITEDGVTVAQELGITHVYDLRSNNEIERNKAAGRGGVVQWEGCKRVFAPVFEDRDYSPEALASRFKDYASGGPEGFTRAYSEILNGAPKSFRTILLHLAYEPEKPLIVHCTAGKDRTGLICALVLSLCGVDDETIAYEYSLTEIGLTKQWKDAVMVHLMQNPALRENLQGAKNMVSAKAENMFSTLQMIKVKFGGAEGYAVDKCGLTLDEVGRIRKNLVDEKTPVHAKQNL</sequence>
<dbReference type="PANTHER" id="PTHR31126:SF1">
    <property type="entry name" value="TYROSINE SPECIFIC PROTEIN PHOSPHATASES DOMAIN-CONTAINING PROTEIN"/>
    <property type="match status" value="1"/>
</dbReference>
<evidence type="ECO:0000259" key="1">
    <source>
        <dbReference type="PROSITE" id="PS50056"/>
    </source>
</evidence>
<keyword evidence="3" id="KW-1185">Reference proteome</keyword>
<dbReference type="SUPFAM" id="SSF52799">
    <property type="entry name" value="(Phosphotyrosine protein) phosphatases II"/>
    <property type="match status" value="1"/>
</dbReference>
<dbReference type="InterPro" id="IPR000387">
    <property type="entry name" value="Tyr_Pase_dom"/>
</dbReference>
<organism evidence="2 3">
    <name type="scientific">Cadophora malorum</name>
    <dbReference type="NCBI Taxonomy" id="108018"/>
    <lineage>
        <taxon>Eukaryota</taxon>
        <taxon>Fungi</taxon>
        <taxon>Dikarya</taxon>
        <taxon>Ascomycota</taxon>
        <taxon>Pezizomycotina</taxon>
        <taxon>Leotiomycetes</taxon>
        <taxon>Helotiales</taxon>
        <taxon>Ploettnerulaceae</taxon>
        <taxon>Cadophora</taxon>
    </lineage>
</organism>
<dbReference type="FunFam" id="3.90.190.10:FF:000123">
    <property type="entry name" value="Similar to protein tyrosine/serine phosphatase"/>
    <property type="match status" value="1"/>
</dbReference>
<name>A0A8H7T0B1_9HELO</name>
<reference evidence="2" key="1">
    <citation type="submission" date="2021-02" db="EMBL/GenBank/DDBJ databases">
        <title>Genome sequence Cadophora malorum strain M34.</title>
        <authorList>
            <person name="Stefanovic E."/>
            <person name="Vu D."/>
            <person name="Scully C."/>
            <person name="Dijksterhuis J."/>
            <person name="Roader J."/>
            <person name="Houbraken J."/>
        </authorList>
    </citation>
    <scope>NUCLEOTIDE SEQUENCE</scope>
    <source>
        <strain evidence="2">M34</strain>
    </source>
</reference>
<dbReference type="GO" id="GO:0004721">
    <property type="term" value="F:phosphoprotein phosphatase activity"/>
    <property type="evidence" value="ECO:0007669"/>
    <property type="project" value="InterPro"/>
</dbReference>
<dbReference type="Pfam" id="PF13350">
    <property type="entry name" value="Y_phosphatase3"/>
    <property type="match status" value="1"/>
</dbReference>
<dbReference type="PANTHER" id="PTHR31126">
    <property type="entry name" value="TYROSINE-PROTEIN PHOSPHATASE"/>
    <property type="match status" value="1"/>
</dbReference>
<comment type="caution">
    <text evidence="2">The sequence shown here is derived from an EMBL/GenBank/DDBJ whole genome shotgun (WGS) entry which is preliminary data.</text>
</comment>
<gene>
    <name evidence="2" type="ORF">IFR04_015680</name>
</gene>